<gene>
    <name evidence="2" type="ORF">FHR38_003383</name>
</gene>
<dbReference type="EMBL" id="JACHJW010000001">
    <property type="protein sequence ID" value="MBB4959650.1"/>
    <property type="molecule type" value="Genomic_DNA"/>
</dbReference>
<proteinExistence type="predicted"/>
<protein>
    <recommendedName>
        <fullName evidence="4">DUF2993 domain-containing protein</fullName>
    </recommendedName>
</protein>
<keyword evidence="1" id="KW-0472">Membrane</keyword>
<evidence type="ECO:0000313" key="3">
    <source>
        <dbReference type="Proteomes" id="UP000578819"/>
    </source>
</evidence>
<organism evidence="2 3">
    <name type="scientific">Micromonospora polyrhachis</name>
    <dbReference type="NCBI Taxonomy" id="1282883"/>
    <lineage>
        <taxon>Bacteria</taxon>
        <taxon>Bacillati</taxon>
        <taxon>Actinomycetota</taxon>
        <taxon>Actinomycetes</taxon>
        <taxon>Micromonosporales</taxon>
        <taxon>Micromonosporaceae</taxon>
        <taxon>Micromonospora</taxon>
    </lineage>
</organism>
<sequence>MADSYQTYPEQPVRRRRRGRRLLITLFVLLLVLAGVLVVADRLAVGIAERAITEQAERELTRQQITSSQPDVSVHGFPFLTQVAGGRYESITIKVRDAEGPVRGQSVRLPEINIDARDVDAPLDTLRSGQGTITAKTVVGTGTVSYDTVAQFMGKPGLTLSEQGGKLAVAGPLEILGQERMLRGTADLSIVQGQVAIKFDTLDVEGLTVNPLAEALIKSYARQISIKLPLPAMPFQLDVQEVRPEPEGLAVRATATNVPLNGA</sequence>
<evidence type="ECO:0000256" key="1">
    <source>
        <dbReference type="SAM" id="Phobius"/>
    </source>
</evidence>
<evidence type="ECO:0008006" key="4">
    <source>
        <dbReference type="Google" id="ProtNLM"/>
    </source>
</evidence>
<dbReference type="RefSeq" id="WP_312882209.1">
    <property type="nucleotide sequence ID" value="NZ_JACHJW010000001.1"/>
</dbReference>
<keyword evidence="1" id="KW-1133">Transmembrane helix</keyword>
<accession>A0A7W7SRJ4</accession>
<keyword evidence="3" id="KW-1185">Reference proteome</keyword>
<keyword evidence="1" id="KW-0812">Transmembrane</keyword>
<comment type="caution">
    <text evidence="2">The sequence shown here is derived from an EMBL/GenBank/DDBJ whole genome shotgun (WGS) entry which is preliminary data.</text>
</comment>
<reference evidence="2 3" key="1">
    <citation type="submission" date="2020-08" db="EMBL/GenBank/DDBJ databases">
        <title>Sequencing the genomes of 1000 actinobacteria strains.</title>
        <authorList>
            <person name="Klenk H.-P."/>
        </authorList>
    </citation>
    <scope>NUCLEOTIDE SEQUENCE [LARGE SCALE GENOMIC DNA]</scope>
    <source>
        <strain evidence="2 3">DSM 45886</strain>
    </source>
</reference>
<dbReference type="InterPro" id="IPR021373">
    <property type="entry name" value="DUF2993"/>
</dbReference>
<feature type="transmembrane region" description="Helical" evidence="1">
    <location>
        <begin position="21"/>
        <end position="40"/>
    </location>
</feature>
<dbReference type="AlphaFoldDB" id="A0A7W7SRJ4"/>
<dbReference type="Proteomes" id="UP000578819">
    <property type="component" value="Unassembled WGS sequence"/>
</dbReference>
<dbReference type="Pfam" id="PF11209">
    <property type="entry name" value="LmeA"/>
    <property type="match status" value="1"/>
</dbReference>
<evidence type="ECO:0000313" key="2">
    <source>
        <dbReference type="EMBL" id="MBB4959650.1"/>
    </source>
</evidence>
<name>A0A7W7SRJ4_9ACTN</name>